<gene>
    <name evidence="1" type="ORF">IWZ03DRAFT_368587</name>
</gene>
<sequence>MASMLSSTEVSRALRALAKDGLSKRERVPSGFATEWTVMDPYWRWIVALYASEAVRRCGGLQMAEGDLLDMPMMAFVKRAETARLVG</sequence>
<name>A0ABR1KTE1_9PEZI</name>
<proteinExistence type="predicted"/>
<reference evidence="1 2" key="1">
    <citation type="submission" date="2024-04" db="EMBL/GenBank/DDBJ databases">
        <title>Phyllosticta paracitricarpa is synonymous to the EU quarantine fungus P. citricarpa based on phylogenomic analyses.</title>
        <authorList>
            <consortium name="Lawrence Berkeley National Laboratory"/>
            <person name="Van Ingen-Buijs V.A."/>
            <person name="Van Westerhoven A.C."/>
            <person name="Haridas S."/>
            <person name="Skiadas P."/>
            <person name="Martin F."/>
            <person name="Groenewald J.Z."/>
            <person name="Crous P.W."/>
            <person name="Seidl M.F."/>
        </authorList>
    </citation>
    <scope>NUCLEOTIDE SEQUENCE [LARGE SCALE GENOMIC DNA]</scope>
    <source>
        <strain evidence="1 2">CBS 123371</strain>
    </source>
</reference>
<evidence type="ECO:0000313" key="2">
    <source>
        <dbReference type="Proteomes" id="UP001363622"/>
    </source>
</evidence>
<accession>A0ABR1KTE1</accession>
<dbReference type="EMBL" id="JBBPHU010000002">
    <property type="protein sequence ID" value="KAK7521432.1"/>
    <property type="molecule type" value="Genomic_DNA"/>
</dbReference>
<keyword evidence="2" id="KW-1185">Reference proteome</keyword>
<evidence type="ECO:0000313" key="1">
    <source>
        <dbReference type="EMBL" id="KAK7521432.1"/>
    </source>
</evidence>
<protein>
    <submittedName>
        <fullName evidence="1">Uncharacterized protein</fullName>
    </submittedName>
</protein>
<dbReference type="Proteomes" id="UP001363622">
    <property type="component" value="Unassembled WGS sequence"/>
</dbReference>
<comment type="caution">
    <text evidence="1">The sequence shown here is derived from an EMBL/GenBank/DDBJ whole genome shotgun (WGS) entry which is preliminary data.</text>
</comment>
<organism evidence="1 2">
    <name type="scientific">Phyllosticta citriasiana</name>
    <dbReference type="NCBI Taxonomy" id="595635"/>
    <lineage>
        <taxon>Eukaryota</taxon>
        <taxon>Fungi</taxon>
        <taxon>Dikarya</taxon>
        <taxon>Ascomycota</taxon>
        <taxon>Pezizomycotina</taxon>
        <taxon>Dothideomycetes</taxon>
        <taxon>Dothideomycetes incertae sedis</taxon>
        <taxon>Botryosphaeriales</taxon>
        <taxon>Phyllostictaceae</taxon>
        <taxon>Phyllosticta</taxon>
    </lineage>
</organism>